<dbReference type="Proteomes" id="UP000320513">
    <property type="component" value="Unassembled WGS sequence"/>
</dbReference>
<dbReference type="EMBL" id="VMQU01000144">
    <property type="protein sequence ID" value="TVS83515.1"/>
    <property type="molecule type" value="Genomic_DNA"/>
</dbReference>
<dbReference type="OrthoDB" id="4379056at2"/>
<name>A0A557XDB8_9MYCO</name>
<dbReference type="InterPro" id="IPR034768">
    <property type="entry name" value="4FE4S_WBL"/>
</dbReference>
<evidence type="ECO:0000313" key="2">
    <source>
        <dbReference type="EMBL" id="TVS83515.1"/>
    </source>
</evidence>
<protein>
    <submittedName>
        <fullName evidence="2">Transcriptional regulator</fullName>
    </submittedName>
</protein>
<dbReference type="AlphaFoldDB" id="A0A557XDB8"/>
<dbReference type="Pfam" id="PF02467">
    <property type="entry name" value="Whib"/>
    <property type="match status" value="1"/>
</dbReference>
<reference evidence="2 3" key="1">
    <citation type="submission" date="2019-07" db="EMBL/GenBank/DDBJ databases">
        <title>New Mycobacterium species.</title>
        <authorList>
            <person name="Tortoli E."/>
            <person name="Ghielmetti G."/>
            <person name="Friedel U."/>
            <person name="Trovato A."/>
        </authorList>
    </citation>
    <scope>NUCLEOTIDE SEQUENCE [LARGE SCALE GENOMIC DNA]</scope>
    <source>
        <strain evidence="2 3">16-83</strain>
    </source>
</reference>
<gene>
    <name evidence="2" type="ORF">FPZ47_23485</name>
</gene>
<organism evidence="2 3">
    <name type="scientific">Mycobacterium helveticum</name>
    <dbReference type="NCBI Taxonomy" id="2592811"/>
    <lineage>
        <taxon>Bacteria</taxon>
        <taxon>Bacillati</taxon>
        <taxon>Actinomycetota</taxon>
        <taxon>Actinomycetes</taxon>
        <taxon>Mycobacteriales</taxon>
        <taxon>Mycobacteriaceae</taxon>
        <taxon>Mycobacterium</taxon>
    </lineage>
</organism>
<dbReference type="PROSITE" id="PS51674">
    <property type="entry name" value="4FE4S_WBL"/>
    <property type="match status" value="1"/>
</dbReference>
<evidence type="ECO:0000313" key="3">
    <source>
        <dbReference type="Proteomes" id="UP000320513"/>
    </source>
</evidence>
<feature type="domain" description="4Fe-4S Wbl-type" evidence="1">
    <location>
        <begin position="38"/>
        <end position="91"/>
    </location>
</feature>
<accession>A0A557XDB8</accession>
<proteinExistence type="predicted"/>
<sequence>MVRVLLPVGPAPGHRPVLRRSVAAVTAAVADGEFWRGACARDPERWTTAPDDEAKALCRACPRRWPCARDACELPGAEGLWAGVVIPEAGRPRAFALRQLRSLAERHGYPVRDPKAPAQPA</sequence>
<keyword evidence="3" id="KW-1185">Reference proteome</keyword>
<comment type="caution">
    <text evidence="2">The sequence shown here is derived from an EMBL/GenBank/DDBJ whole genome shotgun (WGS) entry which is preliminary data.</text>
</comment>
<evidence type="ECO:0000259" key="1">
    <source>
        <dbReference type="PROSITE" id="PS51674"/>
    </source>
</evidence>